<protein>
    <submittedName>
        <fullName evidence="1">Uncharacterized protein</fullName>
    </submittedName>
</protein>
<dbReference type="Proteomes" id="UP000308901">
    <property type="component" value="Unassembled WGS sequence"/>
</dbReference>
<gene>
    <name evidence="1" type="ORF">FDK22_08990</name>
</gene>
<sequence>MKVYIYAKGGHTFGLDAIRRCSYITKLLDEKKCDPILCVNEFSAGAYAKKQLNIKNYITTETLNELSKVLNKGDTLIYESDEKSDFIESEAKNHFSFLYKIPDDIPISIINKFLYKKHNSKKIEKLFFYGDEDYSKDLINLCEKTTKYEIPLLLGKYFFIGDEKKLENSFSQLLNSHEYVNCIQNTKYLLCGSLNTCLESIECGNKPVLLKRKDKNYDERLIKEIHLPTINFTSFDETFTKFEKIIKSYPKLNKKEKFDIDTIINDIFVRINTYRRLNN</sequence>
<dbReference type="RefSeq" id="WP_138152580.1">
    <property type="nucleotide sequence ID" value="NZ_VANU01000003.1"/>
</dbReference>
<dbReference type="AlphaFoldDB" id="A0A5R8Y292"/>
<proteinExistence type="predicted"/>
<evidence type="ECO:0000313" key="1">
    <source>
        <dbReference type="EMBL" id="TLP38585.1"/>
    </source>
</evidence>
<evidence type="ECO:0000313" key="2">
    <source>
        <dbReference type="Proteomes" id="UP000308901"/>
    </source>
</evidence>
<accession>A0A5R8Y292</accession>
<dbReference type="EMBL" id="VANU01000003">
    <property type="protein sequence ID" value="TLP38585.1"/>
    <property type="molecule type" value="Genomic_DNA"/>
</dbReference>
<name>A0A5R8Y292_9BACT</name>
<keyword evidence="2" id="KW-1185">Reference proteome</keyword>
<comment type="caution">
    <text evidence="1">The sequence shown here is derived from an EMBL/GenBank/DDBJ whole genome shotgun (WGS) entry which is preliminary data.</text>
</comment>
<organism evidence="1 2">
    <name type="scientific">Arcobacter arenosus</name>
    <dbReference type="NCBI Taxonomy" id="2576037"/>
    <lineage>
        <taxon>Bacteria</taxon>
        <taxon>Pseudomonadati</taxon>
        <taxon>Campylobacterota</taxon>
        <taxon>Epsilonproteobacteria</taxon>
        <taxon>Campylobacterales</taxon>
        <taxon>Arcobacteraceae</taxon>
        <taxon>Arcobacter</taxon>
    </lineage>
</organism>
<reference evidence="1 2" key="1">
    <citation type="submission" date="2019-05" db="EMBL/GenBank/DDBJ databases">
        <title>Arcobacter sp. nov., isolated from sea sediment.</title>
        <authorList>
            <person name="Kim W."/>
        </authorList>
    </citation>
    <scope>NUCLEOTIDE SEQUENCE [LARGE SCALE GENOMIC DNA]</scope>
    <source>
        <strain evidence="1 2">CAU 1517</strain>
    </source>
</reference>
<dbReference type="OrthoDB" id="5342741at2"/>